<comment type="caution">
    <text evidence="3">The sequence shown here is derived from an EMBL/GenBank/DDBJ whole genome shotgun (WGS) entry which is preliminary data.</text>
</comment>
<evidence type="ECO:0000256" key="2">
    <source>
        <dbReference type="RuleBase" id="RU363015"/>
    </source>
</evidence>
<dbReference type="Proteomes" id="UP000305939">
    <property type="component" value="Unassembled WGS sequence"/>
</dbReference>
<dbReference type="RefSeq" id="WP_136335319.1">
    <property type="nucleotide sequence ID" value="NZ_QXMP01000002.1"/>
</dbReference>
<evidence type="ECO:0000313" key="3">
    <source>
        <dbReference type="EMBL" id="THD69828.1"/>
    </source>
</evidence>
<dbReference type="InterPro" id="IPR005269">
    <property type="entry name" value="LOG"/>
</dbReference>
<organism evidence="3 4">
    <name type="scientific">Robertkochia marina</name>
    <dbReference type="NCBI Taxonomy" id="1227945"/>
    <lineage>
        <taxon>Bacteria</taxon>
        <taxon>Pseudomonadati</taxon>
        <taxon>Bacteroidota</taxon>
        <taxon>Flavobacteriia</taxon>
        <taxon>Flavobacteriales</taxon>
        <taxon>Flavobacteriaceae</taxon>
        <taxon>Robertkochia</taxon>
    </lineage>
</organism>
<name>A0A4V3UYJ7_9FLAO</name>
<comment type="catalytic activity">
    <reaction evidence="1">
        <text>AMP + H2O = D-ribose 5-phosphate + adenine</text>
        <dbReference type="Rhea" id="RHEA:20129"/>
        <dbReference type="ChEBI" id="CHEBI:15377"/>
        <dbReference type="ChEBI" id="CHEBI:16708"/>
        <dbReference type="ChEBI" id="CHEBI:78346"/>
        <dbReference type="ChEBI" id="CHEBI:456215"/>
        <dbReference type="EC" id="3.2.2.4"/>
    </reaction>
</comment>
<dbReference type="InterPro" id="IPR031100">
    <property type="entry name" value="LOG_fam"/>
</dbReference>
<dbReference type="GO" id="GO:0009691">
    <property type="term" value="P:cytokinin biosynthetic process"/>
    <property type="evidence" value="ECO:0007669"/>
    <property type="project" value="UniProtKB-UniRule"/>
</dbReference>
<dbReference type="GO" id="GO:0008714">
    <property type="term" value="F:AMP nucleosidase activity"/>
    <property type="evidence" value="ECO:0007669"/>
    <property type="project" value="UniProtKB-EC"/>
</dbReference>
<dbReference type="EMBL" id="SSMC01000001">
    <property type="protein sequence ID" value="THD69828.1"/>
    <property type="molecule type" value="Genomic_DNA"/>
</dbReference>
<dbReference type="PANTHER" id="PTHR43393">
    <property type="entry name" value="CYTOKININ RIBOSIDE 5'-MONOPHOSPHATE PHOSPHORIBOHYDROLASE"/>
    <property type="match status" value="1"/>
</dbReference>
<dbReference type="AlphaFoldDB" id="A0A4V3UYJ7"/>
<dbReference type="EC" id="3.2.2.n1" evidence="2"/>
<dbReference type="SUPFAM" id="SSF102405">
    <property type="entry name" value="MCP/YpsA-like"/>
    <property type="match status" value="1"/>
</dbReference>
<dbReference type="Gene3D" id="3.40.50.450">
    <property type="match status" value="1"/>
</dbReference>
<sequence length="243" mass="28314">MIPRNNALARDERSFLEGPKHRFREFLFTFRVQYHFIKAFRKMHFLGPCVTVFGSARFLEDNPYYEKARNIGVALTDMGFGVMTGGGPGLMEAANRGAYENNGLSIGCNIILPEEQVPNPYLHKWIDFPYFFIRKVMLMKYSYAFIVMPGGMGTLDELFEALTLIQNRIISHFPVVLIGKEYHKELYEHIQLMAEEESIAREDMDLLFLTDSVEEMKDHLRKYAIEAFGLVQKPYRQKWLFGE</sequence>
<accession>A0A4V3UYJ7</accession>
<dbReference type="InterPro" id="IPR052341">
    <property type="entry name" value="LOG_family_nucleotidases"/>
</dbReference>
<protein>
    <recommendedName>
        <fullName evidence="2">Cytokinin riboside 5'-monophosphate phosphoribohydrolase</fullName>
        <ecNumber evidence="2">3.2.2.n1</ecNumber>
    </recommendedName>
</protein>
<proteinExistence type="inferred from homology"/>
<keyword evidence="2" id="KW-0378">Hydrolase</keyword>
<dbReference type="NCBIfam" id="TIGR00730">
    <property type="entry name" value="Rossman fold protein, TIGR00730 family"/>
    <property type="match status" value="1"/>
</dbReference>
<keyword evidence="4" id="KW-1185">Reference proteome</keyword>
<dbReference type="Pfam" id="PF03641">
    <property type="entry name" value="Lysine_decarbox"/>
    <property type="match status" value="1"/>
</dbReference>
<dbReference type="OrthoDB" id="9801098at2"/>
<reference evidence="3 4" key="1">
    <citation type="submission" date="2019-04" db="EMBL/GenBank/DDBJ databases">
        <title>Draft genome sequence of Robertkochia marina CC-AMO-30D.</title>
        <authorList>
            <person name="Hameed A."/>
            <person name="Lin S.-Y."/>
            <person name="Shahina M."/>
            <person name="Lai W.-A."/>
            <person name="Young C.-C."/>
        </authorList>
    </citation>
    <scope>NUCLEOTIDE SEQUENCE [LARGE SCALE GENOMIC DNA]</scope>
    <source>
        <strain evidence="3 4">CC-AMO-30D</strain>
    </source>
</reference>
<comment type="similarity">
    <text evidence="2">Belongs to the LOG family.</text>
</comment>
<dbReference type="GO" id="GO:0005829">
    <property type="term" value="C:cytosol"/>
    <property type="evidence" value="ECO:0007669"/>
    <property type="project" value="TreeGrafter"/>
</dbReference>
<evidence type="ECO:0000313" key="4">
    <source>
        <dbReference type="Proteomes" id="UP000305939"/>
    </source>
</evidence>
<evidence type="ECO:0000256" key="1">
    <source>
        <dbReference type="ARBA" id="ARBA00000274"/>
    </source>
</evidence>
<gene>
    <name evidence="3" type="ORF">E7Z59_05745</name>
</gene>
<keyword evidence="2" id="KW-0203">Cytokinin biosynthesis</keyword>
<dbReference type="PANTHER" id="PTHR43393:SF3">
    <property type="entry name" value="LYSINE DECARBOXYLASE-LIKE PROTEIN"/>
    <property type="match status" value="1"/>
</dbReference>